<evidence type="ECO:0000313" key="1">
    <source>
        <dbReference type="EMBL" id="JAH42816.1"/>
    </source>
</evidence>
<dbReference type="EMBL" id="GBXM01065761">
    <property type="protein sequence ID" value="JAH42816.1"/>
    <property type="molecule type" value="Transcribed_RNA"/>
</dbReference>
<dbReference type="AlphaFoldDB" id="A0A0E9SND4"/>
<reference evidence="1" key="2">
    <citation type="journal article" date="2015" name="Fish Shellfish Immunol.">
        <title>Early steps in the European eel (Anguilla anguilla)-Vibrio vulnificus interaction in the gills: Role of the RtxA13 toxin.</title>
        <authorList>
            <person name="Callol A."/>
            <person name="Pajuelo D."/>
            <person name="Ebbesson L."/>
            <person name="Teles M."/>
            <person name="MacKenzie S."/>
            <person name="Amaro C."/>
        </authorList>
    </citation>
    <scope>NUCLEOTIDE SEQUENCE</scope>
</reference>
<accession>A0A0E9SND4</accession>
<protein>
    <submittedName>
        <fullName evidence="1">Uncharacterized protein</fullName>
    </submittedName>
</protein>
<name>A0A0E9SND4_ANGAN</name>
<reference evidence="1" key="1">
    <citation type="submission" date="2014-11" db="EMBL/GenBank/DDBJ databases">
        <authorList>
            <person name="Amaro Gonzalez C."/>
        </authorList>
    </citation>
    <scope>NUCLEOTIDE SEQUENCE</scope>
</reference>
<organism evidence="1">
    <name type="scientific">Anguilla anguilla</name>
    <name type="common">European freshwater eel</name>
    <name type="synonym">Muraena anguilla</name>
    <dbReference type="NCBI Taxonomy" id="7936"/>
    <lineage>
        <taxon>Eukaryota</taxon>
        <taxon>Metazoa</taxon>
        <taxon>Chordata</taxon>
        <taxon>Craniata</taxon>
        <taxon>Vertebrata</taxon>
        <taxon>Euteleostomi</taxon>
        <taxon>Actinopterygii</taxon>
        <taxon>Neopterygii</taxon>
        <taxon>Teleostei</taxon>
        <taxon>Anguilliformes</taxon>
        <taxon>Anguillidae</taxon>
        <taxon>Anguilla</taxon>
    </lineage>
</organism>
<sequence length="54" mass="5820">MSRLRSLQPGPVSPAPDTVRRLINTLLRRTQYTSAALAALKSGVGVQFGIKNVL</sequence>
<proteinExistence type="predicted"/>